<proteinExistence type="predicted"/>
<protein>
    <submittedName>
        <fullName evidence="3">Uncharacterized protein</fullName>
    </submittedName>
</protein>
<keyword evidence="4" id="KW-1185">Reference proteome</keyword>
<evidence type="ECO:0000256" key="2">
    <source>
        <dbReference type="SAM" id="SignalP"/>
    </source>
</evidence>
<gene>
    <name evidence="3" type="ORF">GCM10009810_31330</name>
</gene>
<comment type="caution">
    <text evidence="3">The sequence shown here is derived from an EMBL/GenBank/DDBJ whole genome shotgun (WGS) entry which is preliminary data.</text>
</comment>
<feature type="compositionally biased region" description="Basic and acidic residues" evidence="1">
    <location>
        <begin position="68"/>
        <end position="85"/>
    </location>
</feature>
<feature type="signal peptide" evidence="2">
    <location>
        <begin position="1"/>
        <end position="28"/>
    </location>
</feature>
<feature type="region of interest" description="Disordered" evidence="1">
    <location>
        <begin position="63"/>
        <end position="85"/>
    </location>
</feature>
<dbReference type="EMBL" id="BAAAPN010000083">
    <property type="protein sequence ID" value="GAA1771250.1"/>
    <property type="molecule type" value="Genomic_DNA"/>
</dbReference>
<name>A0ABP4X652_9MICO</name>
<organism evidence="3 4">
    <name type="scientific">Nostocoides vanveenii</name>
    <dbReference type="NCBI Taxonomy" id="330835"/>
    <lineage>
        <taxon>Bacteria</taxon>
        <taxon>Bacillati</taxon>
        <taxon>Actinomycetota</taxon>
        <taxon>Actinomycetes</taxon>
        <taxon>Micrococcales</taxon>
        <taxon>Intrasporangiaceae</taxon>
        <taxon>Nostocoides</taxon>
    </lineage>
</organism>
<dbReference type="Proteomes" id="UP001501475">
    <property type="component" value="Unassembled WGS sequence"/>
</dbReference>
<feature type="chain" id="PRO_5046024168" evidence="2">
    <location>
        <begin position="29"/>
        <end position="85"/>
    </location>
</feature>
<feature type="region of interest" description="Disordered" evidence="1">
    <location>
        <begin position="30"/>
        <end position="51"/>
    </location>
</feature>
<evidence type="ECO:0000313" key="4">
    <source>
        <dbReference type="Proteomes" id="UP001501475"/>
    </source>
</evidence>
<evidence type="ECO:0000256" key="1">
    <source>
        <dbReference type="SAM" id="MobiDB-lite"/>
    </source>
</evidence>
<accession>A0ABP4X652</accession>
<sequence length="85" mass="8782">MGTILRRIALTAALSAMGGAAVPTTAQAAAWPGSDATTSDWPQGAGYSDHRARERAETILTPGTVSVDGHEKLPGDGHEAARRRS</sequence>
<reference evidence="4" key="1">
    <citation type="journal article" date="2019" name="Int. J. Syst. Evol. Microbiol.">
        <title>The Global Catalogue of Microorganisms (GCM) 10K type strain sequencing project: providing services to taxonomists for standard genome sequencing and annotation.</title>
        <authorList>
            <consortium name="The Broad Institute Genomics Platform"/>
            <consortium name="The Broad Institute Genome Sequencing Center for Infectious Disease"/>
            <person name="Wu L."/>
            <person name="Ma J."/>
        </authorList>
    </citation>
    <scope>NUCLEOTIDE SEQUENCE [LARGE SCALE GENOMIC DNA]</scope>
    <source>
        <strain evidence="4">JCM 15591</strain>
    </source>
</reference>
<evidence type="ECO:0000313" key="3">
    <source>
        <dbReference type="EMBL" id="GAA1771250.1"/>
    </source>
</evidence>
<keyword evidence="2" id="KW-0732">Signal</keyword>